<feature type="region of interest" description="Disordered" evidence="1">
    <location>
        <begin position="147"/>
        <end position="207"/>
    </location>
</feature>
<evidence type="ECO:0000313" key="3">
    <source>
        <dbReference type="Proteomes" id="UP000030106"/>
    </source>
</evidence>
<dbReference type="EMBL" id="ANFO01000173">
    <property type="protein sequence ID" value="KGQ11811.1"/>
    <property type="molecule type" value="Genomic_DNA"/>
</dbReference>
<name>A0A0A2VV69_BEABA</name>
<reference evidence="2 3" key="1">
    <citation type="submission" date="2012-10" db="EMBL/GenBank/DDBJ databases">
        <title>Genome sequencing and analysis of entomopathogenic fungi Beauveria bassiana D1-5.</title>
        <authorList>
            <person name="Li Q."/>
            <person name="Wang L."/>
            <person name="Zhang Z."/>
            <person name="Wang Q."/>
            <person name="Ren J."/>
            <person name="Wang M."/>
            <person name="Xu W."/>
            <person name="Wang J."/>
            <person name="Lu Y."/>
            <person name="Du Q."/>
            <person name="Sun Z."/>
        </authorList>
    </citation>
    <scope>NUCLEOTIDE SEQUENCE [LARGE SCALE GENOMIC DNA]</scope>
    <source>
        <strain evidence="2 3">D1-5</strain>
    </source>
</reference>
<dbReference type="Proteomes" id="UP000030106">
    <property type="component" value="Unassembled WGS sequence"/>
</dbReference>
<feature type="compositionally biased region" description="Polar residues" evidence="1">
    <location>
        <begin position="1"/>
        <end position="12"/>
    </location>
</feature>
<dbReference type="STRING" id="1245745.A0A0A2VV69"/>
<feature type="region of interest" description="Disordered" evidence="1">
    <location>
        <begin position="241"/>
        <end position="270"/>
    </location>
</feature>
<accession>A0A0A2VV69</accession>
<feature type="compositionally biased region" description="Basic and acidic residues" evidence="1">
    <location>
        <begin position="21"/>
        <end position="32"/>
    </location>
</feature>
<dbReference type="eggNOG" id="ENOG502S5P0">
    <property type="taxonomic scope" value="Eukaryota"/>
</dbReference>
<gene>
    <name evidence="2" type="ORF">BBAD15_g2466</name>
</gene>
<evidence type="ECO:0000256" key="1">
    <source>
        <dbReference type="SAM" id="MobiDB-lite"/>
    </source>
</evidence>
<proteinExistence type="predicted"/>
<dbReference type="OrthoDB" id="5397087at2759"/>
<dbReference type="HOGENOM" id="CLU_039192_0_0_1"/>
<evidence type="ECO:0000313" key="2">
    <source>
        <dbReference type="EMBL" id="KGQ11811.1"/>
    </source>
</evidence>
<comment type="caution">
    <text evidence="2">The sequence shown here is derived from an EMBL/GenBank/DDBJ whole genome shotgun (WGS) entry which is preliminary data.</text>
</comment>
<organism evidence="2 3">
    <name type="scientific">Beauveria bassiana D1-5</name>
    <dbReference type="NCBI Taxonomy" id="1245745"/>
    <lineage>
        <taxon>Eukaryota</taxon>
        <taxon>Fungi</taxon>
        <taxon>Dikarya</taxon>
        <taxon>Ascomycota</taxon>
        <taxon>Pezizomycotina</taxon>
        <taxon>Sordariomycetes</taxon>
        <taxon>Hypocreomycetidae</taxon>
        <taxon>Hypocreales</taxon>
        <taxon>Cordycipitaceae</taxon>
        <taxon>Beauveria</taxon>
    </lineage>
</organism>
<feature type="compositionally biased region" description="Low complexity" evidence="1">
    <location>
        <begin position="166"/>
        <end position="182"/>
    </location>
</feature>
<protein>
    <submittedName>
        <fullName evidence="2">Uncharacterized protein</fullName>
    </submittedName>
</protein>
<feature type="region of interest" description="Disordered" evidence="1">
    <location>
        <begin position="1"/>
        <end position="33"/>
    </location>
</feature>
<dbReference type="AlphaFoldDB" id="A0A0A2VV69"/>
<sequence length="366" mass="41562">MRSNSLDFSSFETMPMPVAPKKTERSHEENQERAYIAASRRTDRSLEARVQSARMASDIHKRRTGKSFRITDDIVMKEEMYEEEDDDLPRSYRVLGPHMKTSSSELNYRAGAYFSNRVALSELVARTDDDWRNNEINKRFAQLFPQHARQNSDTSPVSPPQPPQQLPQQQQPLQQQQQQSPFPQRPQPVPQQFHSMPSHSDPFPSAHQFYAQPHQTVQHARTFSTSAVSQCSPQQPEFLRQDSGVALPGSPSTFHHSPHPDSPMDLGSNRSAFTAELPSEARMMMMSGVDMSAGYDSAPQTWPAMDATFDMPGVPRGSRNEEEQVVSPTSDTFDISNLRWDPMMAQVDDSTWNTFINDNAWTDGQQ</sequence>